<dbReference type="Proteomes" id="UP000051036">
    <property type="component" value="Unassembled WGS sequence"/>
</dbReference>
<organism evidence="1 2">
    <name type="scientific">Lactobacillus kalixensis DSM 16043</name>
    <dbReference type="NCBI Taxonomy" id="1423763"/>
    <lineage>
        <taxon>Bacteria</taxon>
        <taxon>Bacillati</taxon>
        <taxon>Bacillota</taxon>
        <taxon>Bacilli</taxon>
        <taxon>Lactobacillales</taxon>
        <taxon>Lactobacillaceae</taxon>
        <taxon>Lactobacillus</taxon>
    </lineage>
</organism>
<keyword evidence="2" id="KW-1185">Reference proteome</keyword>
<dbReference type="STRING" id="1423763.FC46_GL000490"/>
<evidence type="ECO:0000313" key="2">
    <source>
        <dbReference type="Proteomes" id="UP000051036"/>
    </source>
</evidence>
<proteinExistence type="predicted"/>
<dbReference type="EMBL" id="AZFM01000017">
    <property type="protein sequence ID" value="KRL89842.1"/>
    <property type="molecule type" value="Genomic_DNA"/>
</dbReference>
<sequence>MSVKKLIFVGDEFTSSKILADHFFDFSLIGKKIQTRDYTIYYSSGAGGTTSWLSKLSNVSTKPYDTDTLPNTLSQTATLHSLTLCQGEFYIFLSGYWLGSSNGYNSTDNVLVKASDVMKHEFGG</sequence>
<gene>
    <name evidence="1" type="ORF">FC46_GL000490</name>
</gene>
<dbReference type="AlphaFoldDB" id="A0A0R1UGU3"/>
<evidence type="ECO:0000313" key="1">
    <source>
        <dbReference type="EMBL" id="KRL89842.1"/>
    </source>
</evidence>
<dbReference type="PATRIC" id="fig|1423763.3.peg.494"/>
<name>A0A0R1UGU3_9LACO</name>
<comment type="caution">
    <text evidence="1">The sequence shown here is derived from an EMBL/GenBank/DDBJ whole genome shotgun (WGS) entry which is preliminary data.</text>
</comment>
<reference evidence="1 2" key="1">
    <citation type="journal article" date="2015" name="Genome Announc.">
        <title>Expanding the biotechnology potential of lactobacilli through comparative genomics of 213 strains and associated genera.</title>
        <authorList>
            <person name="Sun Z."/>
            <person name="Harris H.M."/>
            <person name="McCann A."/>
            <person name="Guo C."/>
            <person name="Argimon S."/>
            <person name="Zhang W."/>
            <person name="Yang X."/>
            <person name="Jeffery I.B."/>
            <person name="Cooney J.C."/>
            <person name="Kagawa T.F."/>
            <person name="Liu W."/>
            <person name="Song Y."/>
            <person name="Salvetti E."/>
            <person name="Wrobel A."/>
            <person name="Rasinkangas P."/>
            <person name="Parkhill J."/>
            <person name="Rea M.C."/>
            <person name="O'Sullivan O."/>
            <person name="Ritari J."/>
            <person name="Douillard F.P."/>
            <person name="Paul Ross R."/>
            <person name="Yang R."/>
            <person name="Briner A.E."/>
            <person name="Felis G.E."/>
            <person name="de Vos W.M."/>
            <person name="Barrangou R."/>
            <person name="Klaenhammer T.R."/>
            <person name="Caufield P.W."/>
            <person name="Cui Y."/>
            <person name="Zhang H."/>
            <person name="O'Toole P.W."/>
        </authorList>
    </citation>
    <scope>NUCLEOTIDE SEQUENCE [LARGE SCALE GENOMIC DNA]</scope>
    <source>
        <strain evidence="1 2">DSM 16043</strain>
    </source>
</reference>
<dbReference type="RefSeq" id="WP_057798815.1">
    <property type="nucleotide sequence ID" value="NZ_AZFM01000017.1"/>
</dbReference>
<protein>
    <submittedName>
        <fullName evidence="1">Uncharacterized protein</fullName>
    </submittedName>
</protein>
<accession>A0A0R1UGU3</accession>